<name>A0A2K3CW62_CHLRE</name>
<dbReference type="GeneID" id="66056787"/>
<evidence type="ECO:0000313" key="3">
    <source>
        <dbReference type="Proteomes" id="UP000006906"/>
    </source>
</evidence>
<feature type="compositionally biased region" description="Acidic residues" evidence="1">
    <location>
        <begin position="263"/>
        <end position="275"/>
    </location>
</feature>
<dbReference type="PaxDb" id="3055-EDO99136"/>
<feature type="compositionally biased region" description="Pro residues" evidence="1">
    <location>
        <begin position="277"/>
        <end position="287"/>
    </location>
</feature>
<gene>
    <name evidence="2" type="ORF">CHLRE_16g688078v5</name>
</gene>
<reference evidence="2 3" key="1">
    <citation type="journal article" date="2007" name="Science">
        <title>The Chlamydomonas genome reveals the evolution of key animal and plant functions.</title>
        <authorList>
            <person name="Merchant S.S."/>
            <person name="Prochnik S.E."/>
            <person name="Vallon O."/>
            <person name="Harris E.H."/>
            <person name="Karpowicz S.J."/>
            <person name="Witman G.B."/>
            <person name="Terry A."/>
            <person name="Salamov A."/>
            <person name="Fritz-Laylin L.K."/>
            <person name="Marechal-Drouard L."/>
            <person name="Marshall W.F."/>
            <person name="Qu L.H."/>
            <person name="Nelson D.R."/>
            <person name="Sanderfoot A.A."/>
            <person name="Spalding M.H."/>
            <person name="Kapitonov V.V."/>
            <person name="Ren Q."/>
            <person name="Ferris P."/>
            <person name="Lindquist E."/>
            <person name="Shapiro H."/>
            <person name="Lucas S.M."/>
            <person name="Grimwood J."/>
            <person name="Schmutz J."/>
            <person name="Cardol P."/>
            <person name="Cerutti H."/>
            <person name="Chanfreau G."/>
            <person name="Chen C.L."/>
            <person name="Cognat V."/>
            <person name="Croft M.T."/>
            <person name="Dent R."/>
            <person name="Dutcher S."/>
            <person name="Fernandez E."/>
            <person name="Fukuzawa H."/>
            <person name="Gonzalez-Ballester D."/>
            <person name="Gonzalez-Halphen D."/>
            <person name="Hallmann A."/>
            <person name="Hanikenne M."/>
            <person name="Hippler M."/>
            <person name="Inwood W."/>
            <person name="Jabbari K."/>
            <person name="Kalanon M."/>
            <person name="Kuras R."/>
            <person name="Lefebvre P.A."/>
            <person name="Lemaire S.D."/>
            <person name="Lobanov A.V."/>
            <person name="Lohr M."/>
            <person name="Manuell A."/>
            <person name="Meier I."/>
            <person name="Mets L."/>
            <person name="Mittag M."/>
            <person name="Mittelmeier T."/>
            <person name="Moroney J.V."/>
            <person name="Moseley J."/>
            <person name="Napoli C."/>
            <person name="Nedelcu A.M."/>
            <person name="Niyogi K."/>
            <person name="Novoselov S.V."/>
            <person name="Paulsen I.T."/>
            <person name="Pazour G."/>
            <person name="Purton S."/>
            <person name="Ral J.P."/>
            <person name="Riano-Pachon D.M."/>
            <person name="Riekhof W."/>
            <person name="Rymarquis L."/>
            <person name="Schroda M."/>
            <person name="Stern D."/>
            <person name="Umen J."/>
            <person name="Willows R."/>
            <person name="Wilson N."/>
            <person name="Zimmer S.L."/>
            <person name="Allmer J."/>
            <person name="Balk J."/>
            <person name="Bisova K."/>
            <person name="Chen C.J."/>
            <person name="Elias M."/>
            <person name="Gendler K."/>
            <person name="Hauser C."/>
            <person name="Lamb M.R."/>
            <person name="Ledford H."/>
            <person name="Long J.C."/>
            <person name="Minagawa J."/>
            <person name="Page M.D."/>
            <person name="Pan J."/>
            <person name="Pootakham W."/>
            <person name="Roje S."/>
            <person name="Rose A."/>
            <person name="Stahlberg E."/>
            <person name="Terauchi A.M."/>
            <person name="Yang P."/>
            <person name="Ball S."/>
            <person name="Bowler C."/>
            <person name="Dieckmann C.L."/>
            <person name="Gladyshev V.N."/>
            <person name="Green P."/>
            <person name="Jorgensen R."/>
            <person name="Mayfield S."/>
            <person name="Mueller-Roeber B."/>
            <person name="Rajamani S."/>
            <person name="Sayre R.T."/>
            <person name="Brokstein P."/>
            <person name="Dubchak I."/>
            <person name="Goodstein D."/>
            <person name="Hornick L."/>
            <person name="Huang Y.W."/>
            <person name="Jhaveri J."/>
            <person name="Luo Y."/>
            <person name="Martinez D."/>
            <person name="Ngau W.C."/>
            <person name="Otillar B."/>
            <person name="Poliakov A."/>
            <person name="Porter A."/>
            <person name="Szajkowski L."/>
            <person name="Werner G."/>
            <person name="Zhou K."/>
            <person name="Grigoriev I.V."/>
            <person name="Rokhsar D.S."/>
            <person name="Grossman A.R."/>
        </authorList>
    </citation>
    <scope>NUCLEOTIDE SEQUENCE [LARGE SCALE GENOMIC DNA]</scope>
    <source>
        <strain evidence="3">CC-503</strain>
    </source>
</reference>
<organism evidence="2 3">
    <name type="scientific">Chlamydomonas reinhardtii</name>
    <name type="common">Chlamydomonas smithii</name>
    <dbReference type="NCBI Taxonomy" id="3055"/>
    <lineage>
        <taxon>Eukaryota</taxon>
        <taxon>Viridiplantae</taxon>
        <taxon>Chlorophyta</taxon>
        <taxon>core chlorophytes</taxon>
        <taxon>Chlorophyceae</taxon>
        <taxon>CS clade</taxon>
        <taxon>Chlamydomonadales</taxon>
        <taxon>Chlamydomonadaceae</taxon>
        <taxon>Chlamydomonas</taxon>
    </lineage>
</organism>
<feature type="compositionally biased region" description="Low complexity" evidence="1">
    <location>
        <begin position="543"/>
        <end position="557"/>
    </location>
</feature>
<dbReference type="InParanoid" id="A0A2K3CW62"/>
<evidence type="ECO:0000256" key="1">
    <source>
        <dbReference type="SAM" id="MobiDB-lite"/>
    </source>
</evidence>
<accession>A0A2K3CW62</accession>
<dbReference type="ExpressionAtlas" id="A0A2K3CW62">
    <property type="expression patterns" value="baseline"/>
</dbReference>
<proteinExistence type="predicted"/>
<feature type="region of interest" description="Disordered" evidence="1">
    <location>
        <begin position="666"/>
        <end position="689"/>
    </location>
</feature>
<feature type="region of interest" description="Disordered" evidence="1">
    <location>
        <begin position="247"/>
        <end position="334"/>
    </location>
</feature>
<dbReference type="Gramene" id="PNW72524">
    <property type="protein sequence ID" value="PNW72524"/>
    <property type="gene ID" value="CHLRE_16g688078v5"/>
</dbReference>
<dbReference type="KEGG" id="cre:CHLRE_16g688078v5"/>
<feature type="region of interest" description="Disordered" evidence="1">
    <location>
        <begin position="515"/>
        <end position="557"/>
    </location>
</feature>
<dbReference type="RefSeq" id="XP_042916308.1">
    <property type="nucleotide sequence ID" value="XM_043071624.1"/>
</dbReference>
<dbReference type="AlphaFoldDB" id="A0A2K3CW62"/>
<dbReference type="OrthoDB" id="549297at2759"/>
<keyword evidence="3" id="KW-1185">Reference proteome</keyword>
<feature type="compositionally biased region" description="Low complexity" evidence="1">
    <location>
        <begin position="522"/>
        <end position="534"/>
    </location>
</feature>
<feature type="compositionally biased region" description="Low complexity" evidence="1">
    <location>
        <begin position="302"/>
        <end position="311"/>
    </location>
</feature>
<protein>
    <submittedName>
        <fullName evidence="2">Uncharacterized protein</fullName>
    </submittedName>
</protein>
<evidence type="ECO:0000313" key="2">
    <source>
        <dbReference type="EMBL" id="PNW72524.1"/>
    </source>
</evidence>
<sequence length="689" mass="71034">MSASDGAVAAGLEAAAAANQQPLASIADYGASLLADVIKRRPEQQADAAAPAAKAPRLASSEDAAAAAAAAAGAAPLQFAPDDIARIALSNLWNAVSAAAAAGRTGTPGAPPFAAPPAATAPAAALMPSPRTGPHHNPRDIIRLSSNQGAAHGAHALRKCFPDEIAALCETGESTLVQLWAAVPQKDGEYQAFTARLFLQKRTPLLFLRAEMLQALGLHSHAELQLRREGDRVLCSVVSVGVDKLRKRQRGGQQGQARGAAGADEEADTDTDEGEPAPTPQPEPIAPEPLQSPFSPPPQPQPRQSQLGQGRVEPVEPRPQHLPPTQAMPAQELASAHSLRLPSVALPAVVAAPAVARRPLTVADLGPSRGPQVLVYNRSQGACTGAAAIHRHYGAQVAAVKSTGASQRGRLWARPCLPGAGLGELQEFELRVTCSKHGTVGLGFRMDLVRALGIMQPPLVELGHIVLRLSFEGEGEGRPLDPDPPPLGQQAADGGRRVLCEVVWLAEELQAGGAGGAGAAGPAGANGANGAGAPEPRRSGSGRASRASAQKQAAAAAAELQMEEQRQQLLLLQQLQDQQPHPAHLAARLVPIGGAAGYLEDLYGLYDTETDTPWQLAAGGTGGGSAGYPWPPPRLRLDESTVEAIFRQSLRSVAAVMMQQGMRRLGQPAGLGAQPPEGQAAGVAPDGPA</sequence>
<dbReference type="EMBL" id="CM008977">
    <property type="protein sequence ID" value="PNW72524.1"/>
    <property type="molecule type" value="Genomic_DNA"/>
</dbReference>
<dbReference type="Proteomes" id="UP000006906">
    <property type="component" value="Chromosome 16"/>
</dbReference>